<dbReference type="GO" id="GO:0071949">
    <property type="term" value="F:FAD binding"/>
    <property type="evidence" value="ECO:0007669"/>
    <property type="project" value="InterPro"/>
</dbReference>
<evidence type="ECO:0000313" key="8">
    <source>
        <dbReference type="EMBL" id="SMC96734.1"/>
    </source>
</evidence>
<evidence type="ECO:0000256" key="6">
    <source>
        <dbReference type="ARBA" id="ARBA00023033"/>
    </source>
</evidence>
<dbReference type="Gene3D" id="3.50.50.60">
    <property type="entry name" value="FAD/NAD(P)-binding domain"/>
    <property type="match status" value="1"/>
</dbReference>
<dbReference type="PRINTS" id="PR00420">
    <property type="entry name" value="RNGMNOXGNASE"/>
</dbReference>
<proteinExistence type="predicted"/>
<keyword evidence="4" id="KW-0521">NADP</keyword>
<dbReference type="EMBL" id="FWXR01000015">
    <property type="protein sequence ID" value="SMC96734.1"/>
    <property type="molecule type" value="Genomic_DNA"/>
</dbReference>
<protein>
    <submittedName>
        <fullName evidence="8">Kynurenine 3-monooxygenase</fullName>
    </submittedName>
</protein>
<organism evidence="8 9">
    <name type="scientific">Fulvimarina manganoxydans</name>
    <dbReference type="NCBI Taxonomy" id="937218"/>
    <lineage>
        <taxon>Bacteria</taxon>
        <taxon>Pseudomonadati</taxon>
        <taxon>Pseudomonadota</taxon>
        <taxon>Alphaproteobacteria</taxon>
        <taxon>Hyphomicrobiales</taxon>
        <taxon>Aurantimonadaceae</taxon>
        <taxon>Fulvimarina</taxon>
    </lineage>
</organism>
<evidence type="ECO:0000256" key="2">
    <source>
        <dbReference type="ARBA" id="ARBA00022630"/>
    </source>
</evidence>
<evidence type="ECO:0000313" key="9">
    <source>
        <dbReference type="Proteomes" id="UP000192656"/>
    </source>
</evidence>
<dbReference type="Proteomes" id="UP000192656">
    <property type="component" value="Unassembled WGS sequence"/>
</dbReference>
<evidence type="ECO:0000259" key="7">
    <source>
        <dbReference type="Pfam" id="PF01494"/>
    </source>
</evidence>
<reference evidence="8 9" key="1">
    <citation type="submission" date="2017-04" db="EMBL/GenBank/DDBJ databases">
        <authorList>
            <person name="Afonso C.L."/>
            <person name="Miller P.J."/>
            <person name="Scott M.A."/>
            <person name="Spackman E."/>
            <person name="Goraichik I."/>
            <person name="Dimitrov K.M."/>
            <person name="Suarez D.L."/>
            <person name="Swayne D.E."/>
        </authorList>
    </citation>
    <scope>NUCLEOTIDE SEQUENCE [LARGE SCALE GENOMIC DNA]</scope>
    <source>
        <strain evidence="8 9">CGMCC 1.10972</strain>
    </source>
</reference>
<comment type="cofactor">
    <cofactor evidence="1">
        <name>FAD</name>
        <dbReference type="ChEBI" id="CHEBI:57692"/>
    </cofactor>
</comment>
<dbReference type="GO" id="GO:0070189">
    <property type="term" value="P:kynurenine metabolic process"/>
    <property type="evidence" value="ECO:0007669"/>
    <property type="project" value="TreeGrafter"/>
</dbReference>
<evidence type="ECO:0000256" key="3">
    <source>
        <dbReference type="ARBA" id="ARBA00022827"/>
    </source>
</evidence>
<dbReference type="Pfam" id="PF01494">
    <property type="entry name" value="FAD_binding_3"/>
    <property type="match status" value="1"/>
</dbReference>
<keyword evidence="5" id="KW-0560">Oxidoreductase</keyword>
<dbReference type="InterPro" id="IPR036188">
    <property type="entry name" value="FAD/NAD-bd_sf"/>
</dbReference>
<accession>A0A1W2DH94</accession>
<keyword evidence="6 8" id="KW-0503">Monooxygenase</keyword>
<evidence type="ECO:0000256" key="5">
    <source>
        <dbReference type="ARBA" id="ARBA00023002"/>
    </source>
</evidence>
<dbReference type="InterPro" id="IPR002938">
    <property type="entry name" value="FAD-bd"/>
</dbReference>
<dbReference type="AlphaFoldDB" id="A0A1W2DH94"/>
<keyword evidence="2" id="KW-0285">Flavoprotein</keyword>
<dbReference type="STRING" id="937218.SAMN06297251_11525"/>
<keyword evidence="3" id="KW-0274">FAD</keyword>
<dbReference type="PANTHER" id="PTHR46028:SF2">
    <property type="entry name" value="KYNURENINE 3-MONOOXYGENASE"/>
    <property type="match status" value="1"/>
</dbReference>
<evidence type="ECO:0000256" key="4">
    <source>
        <dbReference type="ARBA" id="ARBA00022857"/>
    </source>
</evidence>
<dbReference type="SUPFAM" id="SSF51905">
    <property type="entry name" value="FAD/NAD(P)-binding domain"/>
    <property type="match status" value="1"/>
</dbReference>
<dbReference type="PANTHER" id="PTHR46028">
    <property type="entry name" value="KYNURENINE 3-MONOOXYGENASE"/>
    <property type="match status" value="1"/>
</dbReference>
<evidence type="ECO:0000256" key="1">
    <source>
        <dbReference type="ARBA" id="ARBA00001974"/>
    </source>
</evidence>
<dbReference type="OrthoDB" id="9791689at2"/>
<sequence>MPSRTASSFQGQKIVIIGAGLAGTLCAILLAQRGARVELIERQDFEPGADYSNRRSFNLTISSRGAAVLEAAGLWPRIKARTIPITGRMCHDGRGIQKFPYGRDESFALHGCRRADVNAELVAAAREYETVTLRSGYTLDGIDKRSGAVTISPVAGGPSETISDADFTIGADGVYSTMRRLIHRGERADFNQHFLDWNYREVFVPAGSDPDHPWVMDPNALHIWPRGDLMMFALPNPDGSFTGNFIYPSDRETDFQVPGLMGELFRREFSDVAGLLANPEETLKATPPSYFPTQRNTKWYYGDKFVLLGDAAHATVPFYGQGMNSAFESTAELIRCLEAVEPVARAKAFATYQAKRKPNTDTIADLSMTNFEELRSNFKHVMPKARRRAEVLLNRLFPDHFVPLHVQISHSLTDYRQAVDDCARRDRMLRWFGLDILILGFAAIDLVSRGIARLSADSAADFSDLSSAMGETAETSFGLAPTDSMERRA</sequence>
<dbReference type="GO" id="GO:0004502">
    <property type="term" value="F:kynurenine 3-monooxygenase activity"/>
    <property type="evidence" value="ECO:0007669"/>
    <property type="project" value="TreeGrafter"/>
</dbReference>
<gene>
    <name evidence="8" type="ORF">SAMN06297251_11525</name>
</gene>
<dbReference type="RefSeq" id="WP_084411268.1">
    <property type="nucleotide sequence ID" value="NZ_FWXR01000015.1"/>
</dbReference>
<name>A0A1W2DH94_9HYPH</name>
<keyword evidence="9" id="KW-1185">Reference proteome</keyword>
<feature type="domain" description="FAD-binding" evidence="7">
    <location>
        <begin position="14"/>
        <end position="364"/>
    </location>
</feature>